<sequence length="546" mass="60913">MFVTVGSALLTHMYFKRYEPQSPKHALSILLGIPSFLLLLAAHAGRTPASGLSTLEVLGTLATYFATLIGSIAAYRVSPFHPLSRYPGPFIAKLSKLWMVFICSTGKQHEYYAYLHKKYGDIVRSGPNEVVIRDPSVILPLMGTTGWGKSSHWVGRTLSAPIPPLIAIRDGPEHAKRRRTWNRGFNPTAMRQYEPMVHKKVLRLVEVIVQRGQVDLGEMLDYFALDAMTDMALGGGTDMIYEGDPEGLWHLIEAGMRTATLIGHIPWVGRYVKSLPGVGTDLKRFRAFAMQKFLIRKNEGSGHKDLFYHLADEAGIEKQPIPTPVALSDSGLVVVAGSDTTATVLSSLFFYLLRDQKKFERLRAEVDRFYPQGDQITTEHFGEMDYLEACINEALRLSPPVPSGSPRAALHPNPSRGKMLGPYYIPEGNSACINFLAIQRDPKNFYPFPNTFWPDRWLVAKGLIELPVSEGGFVHEASAFIPFSFGPGVCVGKPLALLELRMTTANLVRDLDLKFEPGYKETWESDWQDYFVITKGKLPIIATPRA</sequence>
<gene>
    <name evidence="1" type="ORF">BDM02DRAFT_3190166</name>
</gene>
<accession>A0ACB6Z5M3</accession>
<protein>
    <submittedName>
        <fullName evidence="1">Cytochrome P450</fullName>
    </submittedName>
</protein>
<evidence type="ECO:0000313" key="2">
    <source>
        <dbReference type="Proteomes" id="UP000886501"/>
    </source>
</evidence>
<comment type="caution">
    <text evidence="1">The sequence shown here is derived from an EMBL/GenBank/DDBJ whole genome shotgun (WGS) entry which is preliminary data.</text>
</comment>
<dbReference type="EMBL" id="MU118113">
    <property type="protein sequence ID" value="KAF9644906.1"/>
    <property type="molecule type" value="Genomic_DNA"/>
</dbReference>
<reference evidence="1" key="2">
    <citation type="journal article" date="2020" name="Nat. Commun.">
        <title>Large-scale genome sequencing of mycorrhizal fungi provides insights into the early evolution of symbiotic traits.</title>
        <authorList>
            <person name="Miyauchi S."/>
            <person name="Kiss E."/>
            <person name="Kuo A."/>
            <person name="Drula E."/>
            <person name="Kohler A."/>
            <person name="Sanchez-Garcia M."/>
            <person name="Morin E."/>
            <person name="Andreopoulos B."/>
            <person name="Barry K.W."/>
            <person name="Bonito G."/>
            <person name="Buee M."/>
            <person name="Carver A."/>
            <person name="Chen C."/>
            <person name="Cichocki N."/>
            <person name="Clum A."/>
            <person name="Culley D."/>
            <person name="Crous P.W."/>
            <person name="Fauchery L."/>
            <person name="Girlanda M."/>
            <person name="Hayes R.D."/>
            <person name="Keri Z."/>
            <person name="LaButti K."/>
            <person name="Lipzen A."/>
            <person name="Lombard V."/>
            <person name="Magnuson J."/>
            <person name="Maillard F."/>
            <person name="Murat C."/>
            <person name="Nolan M."/>
            <person name="Ohm R.A."/>
            <person name="Pangilinan J."/>
            <person name="Pereira M.F."/>
            <person name="Perotto S."/>
            <person name="Peter M."/>
            <person name="Pfister S."/>
            <person name="Riley R."/>
            <person name="Sitrit Y."/>
            <person name="Stielow J.B."/>
            <person name="Szollosi G."/>
            <person name="Zifcakova L."/>
            <person name="Stursova M."/>
            <person name="Spatafora J.W."/>
            <person name="Tedersoo L."/>
            <person name="Vaario L.M."/>
            <person name="Yamada A."/>
            <person name="Yan M."/>
            <person name="Wang P."/>
            <person name="Xu J."/>
            <person name="Bruns T."/>
            <person name="Baldrian P."/>
            <person name="Vilgalys R."/>
            <person name="Dunand C."/>
            <person name="Henrissat B."/>
            <person name="Grigoriev I.V."/>
            <person name="Hibbett D."/>
            <person name="Nagy L.G."/>
            <person name="Martin F.M."/>
        </authorList>
    </citation>
    <scope>NUCLEOTIDE SEQUENCE</scope>
    <source>
        <strain evidence="1">P2</strain>
    </source>
</reference>
<reference evidence="1" key="1">
    <citation type="submission" date="2019-10" db="EMBL/GenBank/DDBJ databases">
        <authorList>
            <consortium name="DOE Joint Genome Institute"/>
            <person name="Kuo A."/>
            <person name="Miyauchi S."/>
            <person name="Kiss E."/>
            <person name="Drula E."/>
            <person name="Kohler A."/>
            <person name="Sanchez-Garcia M."/>
            <person name="Andreopoulos B."/>
            <person name="Barry K.W."/>
            <person name="Bonito G."/>
            <person name="Buee M."/>
            <person name="Carver A."/>
            <person name="Chen C."/>
            <person name="Cichocki N."/>
            <person name="Clum A."/>
            <person name="Culley D."/>
            <person name="Crous P.W."/>
            <person name="Fauchery L."/>
            <person name="Girlanda M."/>
            <person name="Hayes R."/>
            <person name="Keri Z."/>
            <person name="Labutti K."/>
            <person name="Lipzen A."/>
            <person name="Lombard V."/>
            <person name="Magnuson J."/>
            <person name="Maillard F."/>
            <person name="Morin E."/>
            <person name="Murat C."/>
            <person name="Nolan M."/>
            <person name="Ohm R."/>
            <person name="Pangilinan J."/>
            <person name="Pereira M."/>
            <person name="Perotto S."/>
            <person name="Peter M."/>
            <person name="Riley R."/>
            <person name="Sitrit Y."/>
            <person name="Stielow B."/>
            <person name="Szollosi G."/>
            <person name="Zifcakova L."/>
            <person name="Stursova M."/>
            <person name="Spatafora J.W."/>
            <person name="Tedersoo L."/>
            <person name="Vaario L.-M."/>
            <person name="Yamada A."/>
            <person name="Yan M."/>
            <person name="Wang P."/>
            <person name="Xu J."/>
            <person name="Bruns T."/>
            <person name="Baldrian P."/>
            <person name="Vilgalys R."/>
            <person name="Henrissat B."/>
            <person name="Grigoriev I.V."/>
            <person name="Hibbett D."/>
            <person name="Nagy L.G."/>
            <person name="Martin F.M."/>
        </authorList>
    </citation>
    <scope>NUCLEOTIDE SEQUENCE</scope>
    <source>
        <strain evidence="1">P2</strain>
    </source>
</reference>
<dbReference type="Proteomes" id="UP000886501">
    <property type="component" value="Unassembled WGS sequence"/>
</dbReference>
<evidence type="ECO:0000313" key="1">
    <source>
        <dbReference type="EMBL" id="KAF9644906.1"/>
    </source>
</evidence>
<name>A0ACB6Z5M3_THEGA</name>
<keyword evidence="2" id="KW-1185">Reference proteome</keyword>
<proteinExistence type="predicted"/>
<organism evidence="1 2">
    <name type="scientific">Thelephora ganbajun</name>
    <name type="common">Ganba fungus</name>
    <dbReference type="NCBI Taxonomy" id="370292"/>
    <lineage>
        <taxon>Eukaryota</taxon>
        <taxon>Fungi</taxon>
        <taxon>Dikarya</taxon>
        <taxon>Basidiomycota</taxon>
        <taxon>Agaricomycotina</taxon>
        <taxon>Agaricomycetes</taxon>
        <taxon>Thelephorales</taxon>
        <taxon>Thelephoraceae</taxon>
        <taxon>Thelephora</taxon>
    </lineage>
</organism>